<dbReference type="InterPro" id="IPR058933">
    <property type="entry name" value="YMC020W-like_ab_hydrolase"/>
</dbReference>
<proteinExistence type="predicted"/>
<dbReference type="PANTHER" id="PTHR47349">
    <property type="entry name" value="CHROMOSOME 8, WHOLE GENOME SHOTGUN SEQUENCE"/>
    <property type="match status" value="1"/>
</dbReference>
<gene>
    <name evidence="2" type="ORF">FFLO_04455</name>
</gene>
<dbReference type="AlphaFoldDB" id="A0A8K0JJ02"/>
<dbReference type="Proteomes" id="UP000812966">
    <property type="component" value="Unassembled WGS sequence"/>
</dbReference>
<organism evidence="2 3">
    <name type="scientific">Filobasidium floriforme</name>
    <dbReference type="NCBI Taxonomy" id="5210"/>
    <lineage>
        <taxon>Eukaryota</taxon>
        <taxon>Fungi</taxon>
        <taxon>Dikarya</taxon>
        <taxon>Basidiomycota</taxon>
        <taxon>Agaricomycotina</taxon>
        <taxon>Tremellomycetes</taxon>
        <taxon>Filobasidiales</taxon>
        <taxon>Filobasidiaceae</taxon>
        <taxon>Filobasidium</taxon>
    </lineage>
</organism>
<dbReference type="OrthoDB" id="5598028at2759"/>
<sequence length="436" mass="48218">MTPPLRSERRFSGVSRRNLVLPSWSATFDRPPRGGTDTARDASDLTASLPTVVSDGTDCWKGVRRVVVIGVHGWFPNFTALQKVVGTPRTSGYFCSMMGQSVLAAFENAHGVGEDQLDKLTYIPLDGEGSISERVEKLFKVYLSKPEWVNDVERADAIFVAAHSQGCIVAAHLLARMIENGHIHTSQMPRVILSSFCGVHLGPFYNSATSTVITPYLWFEHPSARELFDFQDTSSRVSEDYQSSLRLILDRGVKVILLASLDDQMVPIYSASFSAARHPLLLRALYVDSSISSSHDFILNLITLGMMILNAGLDDQGLISHLSEATAGAWRGVGHSSPYEDPGAYDLAVNYLLKTSNPGAEPLEVESFGARDVKNDYELPWILRGVMDDPKVQELFPSEIKALKDTILSWQPDTRALRDIKRRASRLSQPVLTVHD</sequence>
<name>A0A8K0JJ02_9TREE</name>
<dbReference type="SUPFAM" id="SSF53474">
    <property type="entry name" value="alpha/beta-Hydrolases"/>
    <property type="match status" value="1"/>
</dbReference>
<dbReference type="InterPro" id="IPR058934">
    <property type="entry name" value="YMC020W-like"/>
</dbReference>
<accession>A0A8K0JJ02</accession>
<dbReference type="InterPro" id="IPR029058">
    <property type="entry name" value="AB_hydrolase_fold"/>
</dbReference>
<reference evidence="2" key="1">
    <citation type="submission" date="2020-04" db="EMBL/GenBank/DDBJ databases">
        <title>Analysis of mating type loci in Filobasidium floriforme.</title>
        <authorList>
            <person name="Nowrousian M."/>
        </authorList>
    </citation>
    <scope>NUCLEOTIDE SEQUENCE</scope>
    <source>
        <strain evidence="2">CBS 6242</strain>
    </source>
</reference>
<dbReference type="EMBL" id="JABELV010000094">
    <property type="protein sequence ID" value="KAG7531334.1"/>
    <property type="molecule type" value="Genomic_DNA"/>
</dbReference>
<protein>
    <recommendedName>
        <fullName evidence="1">YMC020W-like alpha/beta hydrolase domain-containing protein</fullName>
    </recommendedName>
</protein>
<evidence type="ECO:0000313" key="3">
    <source>
        <dbReference type="Proteomes" id="UP000812966"/>
    </source>
</evidence>
<evidence type="ECO:0000259" key="1">
    <source>
        <dbReference type="Pfam" id="PF26147"/>
    </source>
</evidence>
<keyword evidence="3" id="KW-1185">Reference proteome</keyword>
<dbReference type="PANTHER" id="PTHR47349:SF1">
    <property type="entry name" value="AER328WP"/>
    <property type="match status" value="1"/>
</dbReference>
<feature type="domain" description="YMC020W-like alpha/beta hydrolase" evidence="1">
    <location>
        <begin position="62"/>
        <end position="389"/>
    </location>
</feature>
<evidence type="ECO:0000313" key="2">
    <source>
        <dbReference type="EMBL" id="KAG7531334.1"/>
    </source>
</evidence>
<dbReference type="Pfam" id="PF26147">
    <property type="entry name" value="AB_HYDROLASE_YMC0-YMC35"/>
    <property type="match status" value="1"/>
</dbReference>
<comment type="caution">
    <text evidence="2">The sequence shown here is derived from an EMBL/GenBank/DDBJ whole genome shotgun (WGS) entry which is preliminary data.</text>
</comment>